<keyword evidence="1" id="KW-0732">Signal</keyword>
<dbReference type="PROSITE" id="PS51352">
    <property type="entry name" value="THIOREDOXIN_2"/>
    <property type="match status" value="1"/>
</dbReference>
<feature type="domain" description="Thioredoxin" evidence="2">
    <location>
        <begin position="23"/>
        <end position="179"/>
    </location>
</feature>
<dbReference type="PANTHER" id="PTHR43640:SF1">
    <property type="entry name" value="THIOREDOXIN-DEPENDENT PEROXIREDOXIN"/>
    <property type="match status" value="1"/>
</dbReference>
<dbReference type="Pfam" id="PF08534">
    <property type="entry name" value="Redoxin"/>
    <property type="match status" value="1"/>
</dbReference>
<organism evidence="3 4">
    <name type="scientific">Gaoshiqia sediminis</name>
    <dbReference type="NCBI Taxonomy" id="2986998"/>
    <lineage>
        <taxon>Bacteria</taxon>
        <taxon>Pseudomonadati</taxon>
        <taxon>Bacteroidota</taxon>
        <taxon>Bacteroidia</taxon>
        <taxon>Marinilabiliales</taxon>
        <taxon>Prolixibacteraceae</taxon>
        <taxon>Gaoshiqia</taxon>
    </lineage>
</organism>
<sequence>MKSLFTFVFLLAVSVTFAANPQLQIGDRAKHTDVKMECVSGKSVSLADLKGENGLVMIFSCNTCPFVIAWEDRYNELYNWAKEHGVGFALLNSNYQKRNDDDSLEAMKKHAAEKGYQFPYLVDDESLIANAVGGQTTPHVFLFDKDFKLVYKGLIDDNYKSASDVKQAYLKDAIKSLAGGEKIAVAETKPMGCSIKRKVN</sequence>
<dbReference type="Proteomes" id="UP001163821">
    <property type="component" value="Unassembled WGS sequence"/>
</dbReference>
<feature type="signal peptide" evidence="1">
    <location>
        <begin position="1"/>
        <end position="18"/>
    </location>
</feature>
<accession>A0AA41YA01</accession>
<evidence type="ECO:0000313" key="3">
    <source>
        <dbReference type="EMBL" id="MCW0482198.1"/>
    </source>
</evidence>
<comment type="caution">
    <text evidence="3">The sequence shown here is derived from an EMBL/GenBank/DDBJ whole genome shotgun (WGS) entry which is preliminary data.</text>
</comment>
<dbReference type="SUPFAM" id="SSF52833">
    <property type="entry name" value="Thioredoxin-like"/>
    <property type="match status" value="1"/>
</dbReference>
<dbReference type="PANTHER" id="PTHR43640">
    <property type="entry name" value="OS07G0260300 PROTEIN"/>
    <property type="match status" value="1"/>
</dbReference>
<name>A0AA41YA01_9BACT</name>
<dbReference type="InterPro" id="IPR013740">
    <property type="entry name" value="Redoxin"/>
</dbReference>
<gene>
    <name evidence="3" type="ORF">N2K84_05610</name>
</gene>
<dbReference type="InterPro" id="IPR036249">
    <property type="entry name" value="Thioredoxin-like_sf"/>
</dbReference>
<evidence type="ECO:0000256" key="1">
    <source>
        <dbReference type="SAM" id="SignalP"/>
    </source>
</evidence>
<feature type="chain" id="PRO_5041201751" evidence="1">
    <location>
        <begin position="19"/>
        <end position="200"/>
    </location>
</feature>
<dbReference type="RefSeq" id="WP_282590804.1">
    <property type="nucleotide sequence ID" value="NZ_JAPAAF010000005.1"/>
</dbReference>
<keyword evidence="4" id="KW-1185">Reference proteome</keyword>
<dbReference type="Gene3D" id="3.40.30.10">
    <property type="entry name" value="Glutaredoxin"/>
    <property type="match status" value="1"/>
</dbReference>
<dbReference type="InterPro" id="IPR047262">
    <property type="entry name" value="PRX-like1"/>
</dbReference>
<dbReference type="EMBL" id="JAPAAF010000005">
    <property type="protein sequence ID" value="MCW0482198.1"/>
    <property type="molecule type" value="Genomic_DNA"/>
</dbReference>
<proteinExistence type="predicted"/>
<dbReference type="AlphaFoldDB" id="A0AA41YA01"/>
<dbReference type="GO" id="GO:0016491">
    <property type="term" value="F:oxidoreductase activity"/>
    <property type="evidence" value="ECO:0007669"/>
    <property type="project" value="InterPro"/>
</dbReference>
<dbReference type="CDD" id="cd02969">
    <property type="entry name" value="PRX_like1"/>
    <property type="match status" value="1"/>
</dbReference>
<reference evidence="3" key="1">
    <citation type="submission" date="2022-10" db="EMBL/GenBank/DDBJ databases">
        <title>Gaoshiqiia sediminis gen. nov., sp. nov., isolated from coastal sediment.</title>
        <authorList>
            <person name="Yu W.X."/>
            <person name="Mu D.S."/>
            <person name="Du J.Z."/>
            <person name="Liang Y.Q."/>
        </authorList>
    </citation>
    <scope>NUCLEOTIDE SEQUENCE</scope>
    <source>
        <strain evidence="3">A06</strain>
    </source>
</reference>
<dbReference type="InterPro" id="IPR013766">
    <property type="entry name" value="Thioredoxin_domain"/>
</dbReference>
<evidence type="ECO:0000313" key="4">
    <source>
        <dbReference type="Proteomes" id="UP001163821"/>
    </source>
</evidence>
<evidence type="ECO:0000259" key="2">
    <source>
        <dbReference type="PROSITE" id="PS51352"/>
    </source>
</evidence>
<protein>
    <submittedName>
        <fullName evidence="3">Thioredoxin family protein</fullName>
    </submittedName>
</protein>